<gene>
    <name evidence="3" type="ORF">DFR70_108243</name>
</gene>
<keyword evidence="2" id="KW-0812">Transmembrane</keyword>
<evidence type="ECO:0000313" key="4">
    <source>
        <dbReference type="Proteomes" id="UP000247569"/>
    </source>
</evidence>
<evidence type="ECO:0000313" key="3">
    <source>
        <dbReference type="EMBL" id="PXX61685.1"/>
    </source>
</evidence>
<dbReference type="InterPro" id="IPR000801">
    <property type="entry name" value="Esterase-like"/>
</dbReference>
<dbReference type="Gene3D" id="3.40.50.1820">
    <property type="entry name" value="alpha/beta hydrolase"/>
    <property type="match status" value="1"/>
</dbReference>
<dbReference type="InterPro" id="IPR050583">
    <property type="entry name" value="Mycobacterial_A85_antigen"/>
</dbReference>
<comment type="caution">
    <text evidence="3">The sequence shown here is derived from an EMBL/GenBank/DDBJ whole genome shotgun (WGS) entry which is preliminary data.</text>
</comment>
<dbReference type="PANTHER" id="PTHR48098:SF1">
    <property type="entry name" value="DIACYLGLYCEROL ACYLTRANSFERASE_MYCOLYLTRANSFERASE AG85A"/>
    <property type="match status" value="1"/>
</dbReference>
<proteinExistence type="predicted"/>
<dbReference type="EMBL" id="QJKF01000008">
    <property type="protein sequence ID" value="PXX61685.1"/>
    <property type="molecule type" value="Genomic_DNA"/>
</dbReference>
<feature type="transmembrane region" description="Helical" evidence="2">
    <location>
        <begin position="83"/>
        <end position="104"/>
    </location>
</feature>
<dbReference type="PANTHER" id="PTHR48098">
    <property type="entry name" value="ENTEROCHELIN ESTERASE-RELATED"/>
    <property type="match status" value="1"/>
</dbReference>
<keyword evidence="3" id="KW-0808">Transferase</keyword>
<accession>A0A318K1X8</accession>
<evidence type="ECO:0000256" key="2">
    <source>
        <dbReference type="SAM" id="Phobius"/>
    </source>
</evidence>
<dbReference type="AlphaFoldDB" id="A0A318K1X8"/>
<organism evidence="3 4">
    <name type="scientific">Nocardia tenerifensis</name>
    <dbReference type="NCBI Taxonomy" id="228006"/>
    <lineage>
        <taxon>Bacteria</taxon>
        <taxon>Bacillati</taxon>
        <taxon>Actinomycetota</taxon>
        <taxon>Actinomycetes</taxon>
        <taxon>Mycobacteriales</taxon>
        <taxon>Nocardiaceae</taxon>
        <taxon>Nocardia</taxon>
    </lineage>
</organism>
<dbReference type="Pfam" id="PF00756">
    <property type="entry name" value="Esterase"/>
    <property type="match status" value="1"/>
</dbReference>
<feature type="compositionally biased region" description="Basic and acidic residues" evidence="1">
    <location>
        <begin position="20"/>
        <end position="29"/>
    </location>
</feature>
<evidence type="ECO:0000256" key="1">
    <source>
        <dbReference type="SAM" id="MobiDB-lite"/>
    </source>
</evidence>
<keyword evidence="4" id="KW-1185">Reference proteome</keyword>
<feature type="region of interest" description="Disordered" evidence="1">
    <location>
        <begin position="1"/>
        <end position="32"/>
    </location>
</feature>
<dbReference type="Proteomes" id="UP000247569">
    <property type="component" value="Unassembled WGS sequence"/>
</dbReference>
<feature type="compositionally biased region" description="Basic residues" evidence="1">
    <location>
        <begin position="1"/>
        <end position="14"/>
    </location>
</feature>
<reference evidence="3 4" key="1">
    <citation type="submission" date="2018-05" db="EMBL/GenBank/DDBJ databases">
        <title>Genomic Encyclopedia of Type Strains, Phase IV (KMG-IV): sequencing the most valuable type-strain genomes for metagenomic binning, comparative biology and taxonomic classification.</title>
        <authorList>
            <person name="Goeker M."/>
        </authorList>
    </citation>
    <scope>NUCLEOTIDE SEQUENCE [LARGE SCALE GENOMIC DNA]</scope>
    <source>
        <strain evidence="3 4">DSM 44704</strain>
    </source>
</reference>
<keyword evidence="2" id="KW-1133">Transmembrane helix</keyword>
<keyword evidence="3" id="KW-0012">Acyltransferase</keyword>
<dbReference type="OrthoDB" id="4366784at2"/>
<name>A0A318K1X8_9NOCA</name>
<sequence>MDRAGRARANHRLRSLISAGERRPNDPAPREIGAATTSRANLAWAAKGFEFLRWQPGKHEVCAVGATARFEGRRFVGGRLRKAVVVLATAVAVSSAGTAVGAAAPHGPVLRAPAGGYQELSVPSTMGPIKVQVQWAARGGSSALYLLDGLRAPADHSQWTSDTDVLRQFAGDDVTVVLPVGGRSSFYTDWYRPSSTNHQATTYKWETFLTRELPAFLAGYGVSRTNNAIVGASMGGNAALTLAAHHRDQFRFAGSLSGFVHPTFPLWNEAMRAAMWDEGNFNVDDMWGPAGAPAWTRNDATEQAELLRGLPMYVSTGDGAPGPLDVPNGVGNTINAMGLEALSTIATQMLRDRLTALGIPARIDFVHGTHTWPYWQQAIATARPSILEAFGAH</sequence>
<protein>
    <submittedName>
        <fullName evidence="3">Diacylglycerol O-acyltransferase/trehalose O-mycolyltransferase</fullName>
    </submittedName>
</protein>
<dbReference type="SUPFAM" id="SSF53474">
    <property type="entry name" value="alpha/beta-Hydrolases"/>
    <property type="match status" value="1"/>
</dbReference>
<dbReference type="InterPro" id="IPR029058">
    <property type="entry name" value="AB_hydrolase_fold"/>
</dbReference>
<dbReference type="GO" id="GO:0016747">
    <property type="term" value="F:acyltransferase activity, transferring groups other than amino-acyl groups"/>
    <property type="evidence" value="ECO:0007669"/>
    <property type="project" value="TreeGrafter"/>
</dbReference>
<keyword evidence="2" id="KW-0472">Membrane</keyword>